<proteinExistence type="predicted"/>
<feature type="chain" id="PRO_5047383260" evidence="1">
    <location>
        <begin position="25"/>
        <end position="309"/>
    </location>
</feature>
<sequence length="309" mass="33525">MTMHRRRFLGGAAALTLASFSTPAAPAAADNRGRWRPPRRVHISLTHSGWDMAPSGPLREGATAFHTVTEDASGHYFSILRMREGTTIERALELLQASSDPDPEVALPARRAFYREVEQNGGTAVYPGQQAVFTKRFDPGVLYLGEAPAQWVPDRPPFHVDPVEVADAGRSSCYMRSDVRLVADSAPEGVAIEASRTRFRSDAVICFSNRTGVPQELIFRRLLEDAGQQDVTEYYESVGAGDPLPSPFTEERFGGMLPISPGLAATLRVSGLPAARYCIVSHVKDPGTGLEQAVHGARRIVELSAPEGS</sequence>
<keyword evidence="3" id="KW-1185">Reference proteome</keyword>
<reference evidence="3" key="1">
    <citation type="journal article" date="2019" name="Int. J. Syst. Evol. Microbiol.">
        <title>The Global Catalogue of Microorganisms (GCM) 10K type strain sequencing project: providing services to taxonomists for standard genome sequencing and annotation.</title>
        <authorList>
            <consortium name="The Broad Institute Genomics Platform"/>
            <consortium name="The Broad Institute Genome Sequencing Center for Infectious Disease"/>
            <person name="Wu L."/>
            <person name="Ma J."/>
        </authorList>
    </citation>
    <scope>NUCLEOTIDE SEQUENCE [LARGE SCALE GENOMIC DNA]</scope>
    <source>
        <strain evidence="3">CCUG 63369</strain>
    </source>
</reference>
<gene>
    <name evidence="2" type="ORF">ACFQZU_01445</name>
</gene>
<feature type="signal peptide" evidence="1">
    <location>
        <begin position="1"/>
        <end position="24"/>
    </location>
</feature>
<comment type="caution">
    <text evidence="2">The sequence shown here is derived from an EMBL/GenBank/DDBJ whole genome shotgun (WGS) entry which is preliminary data.</text>
</comment>
<dbReference type="EMBL" id="JBHTHR010000014">
    <property type="protein sequence ID" value="MFD0799983.1"/>
    <property type="molecule type" value="Genomic_DNA"/>
</dbReference>
<evidence type="ECO:0000313" key="2">
    <source>
        <dbReference type="EMBL" id="MFD0799983.1"/>
    </source>
</evidence>
<organism evidence="2 3">
    <name type="scientific">Streptomonospora algeriensis</name>
    <dbReference type="NCBI Taxonomy" id="995084"/>
    <lineage>
        <taxon>Bacteria</taxon>
        <taxon>Bacillati</taxon>
        <taxon>Actinomycetota</taxon>
        <taxon>Actinomycetes</taxon>
        <taxon>Streptosporangiales</taxon>
        <taxon>Nocardiopsidaceae</taxon>
        <taxon>Streptomonospora</taxon>
    </lineage>
</organism>
<name>A0ABW3B9Z7_9ACTN</name>
<evidence type="ECO:0000256" key="1">
    <source>
        <dbReference type="SAM" id="SignalP"/>
    </source>
</evidence>
<dbReference type="InterPro" id="IPR006311">
    <property type="entry name" value="TAT_signal"/>
</dbReference>
<accession>A0ABW3B9Z7</accession>
<dbReference type="Proteomes" id="UP001596956">
    <property type="component" value="Unassembled WGS sequence"/>
</dbReference>
<dbReference type="PROSITE" id="PS51318">
    <property type="entry name" value="TAT"/>
    <property type="match status" value="1"/>
</dbReference>
<protein>
    <submittedName>
        <fullName evidence="2">Uncharacterized protein</fullName>
    </submittedName>
</protein>
<evidence type="ECO:0000313" key="3">
    <source>
        <dbReference type="Proteomes" id="UP001596956"/>
    </source>
</evidence>
<keyword evidence="1" id="KW-0732">Signal</keyword>